<dbReference type="GO" id="GO:0008360">
    <property type="term" value="P:regulation of cell shape"/>
    <property type="evidence" value="ECO:0007669"/>
    <property type="project" value="UniProtKB-KW"/>
</dbReference>
<dbReference type="Gene3D" id="3.90.1310.10">
    <property type="entry name" value="Penicillin-binding protein 2a (Domain 2)"/>
    <property type="match status" value="2"/>
</dbReference>
<keyword evidence="9 11" id="KW-0472">Membrane</keyword>
<evidence type="ECO:0000313" key="15">
    <source>
        <dbReference type="Proteomes" id="UP000286268"/>
    </source>
</evidence>
<evidence type="ECO:0000256" key="7">
    <source>
        <dbReference type="ARBA" id="ARBA00022984"/>
    </source>
</evidence>
<evidence type="ECO:0000259" key="13">
    <source>
        <dbReference type="Pfam" id="PF03717"/>
    </source>
</evidence>
<keyword evidence="5 11" id="KW-0812">Transmembrane</keyword>
<dbReference type="Pfam" id="PF00905">
    <property type="entry name" value="Transpeptidase"/>
    <property type="match status" value="2"/>
</dbReference>
<comment type="subcellular location">
    <subcellularLocation>
        <location evidence="2">Cell membrane</location>
    </subcellularLocation>
    <subcellularLocation>
        <location evidence="1">Membrane</location>
        <topology evidence="1">Single-pass membrane protein</topology>
    </subcellularLocation>
</comment>
<dbReference type="PANTHER" id="PTHR30627:SF2">
    <property type="entry name" value="PEPTIDOGLYCAN D,D-TRANSPEPTIDASE MRDA"/>
    <property type="match status" value="1"/>
</dbReference>
<dbReference type="SUPFAM" id="SSF56601">
    <property type="entry name" value="beta-lactamase/transpeptidase-like"/>
    <property type="match status" value="1"/>
</dbReference>
<keyword evidence="8 11" id="KW-1133">Transmembrane helix</keyword>
<evidence type="ECO:0000256" key="4">
    <source>
        <dbReference type="ARBA" id="ARBA00022475"/>
    </source>
</evidence>
<organism evidence="14 15">
    <name type="scientific">Clostridium manihotivorum</name>
    <dbReference type="NCBI Taxonomy" id="2320868"/>
    <lineage>
        <taxon>Bacteria</taxon>
        <taxon>Bacillati</taxon>
        <taxon>Bacillota</taxon>
        <taxon>Clostridia</taxon>
        <taxon>Eubacteriales</taxon>
        <taxon>Clostridiaceae</taxon>
        <taxon>Clostridium</taxon>
    </lineage>
</organism>
<evidence type="ECO:0000256" key="11">
    <source>
        <dbReference type="SAM" id="Phobius"/>
    </source>
</evidence>
<keyword evidence="15" id="KW-1185">Reference proteome</keyword>
<dbReference type="GO" id="GO:0005886">
    <property type="term" value="C:plasma membrane"/>
    <property type="evidence" value="ECO:0007669"/>
    <property type="project" value="UniProtKB-SubCell"/>
</dbReference>
<keyword evidence="10" id="KW-0961">Cell wall biogenesis/degradation</keyword>
<dbReference type="OrthoDB" id="9757901at2"/>
<dbReference type="GO" id="GO:0008658">
    <property type="term" value="F:penicillin binding"/>
    <property type="evidence" value="ECO:0007669"/>
    <property type="project" value="InterPro"/>
</dbReference>
<dbReference type="InterPro" id="IPR050515">
    <property type="entry name" value="Beta-lactam/transpept"/>
</dbReference>
<dbReference type="SUPFAM" id="SSF56519">
    <property type="entry name" value="Penicillin binding protein dimerisation domain"/>
    <property type="match status" value="1"/>
</dbReference>
<comment type="similarity">
    <text evidence="3">Belongs to the transpeptidase family.</text>
</comment>
<dbReference type="GO" id="GO:0071972">
    <property type="term" value="F:peptidoglycan L,D-transpeptidase activity"/>
    <property type="evidence" value="ECO:0007669"/>
    <property type="project" value="TreeGrafter"/>
</dbReference>
<dbReference type="EMBL" id="CP025746">
    <property type="protein sequence ID" value="QAA31505.1"/>
    <property type="molecule type" value="Genomic_DNA"/>
</dbReference>
<dbReference type="GO" id="GO:0009252">
    <property type="term" value="P:peptidoglycan biosynthetic process"/>
    <property type="evidence" value="ECO:0007669"/>
    <property type="project" value="UniProtKB-KW"/>
</dbReference>
<evidence type="ECO:0000256" key="3">
    <source>
        <dbReference type="ARBA" id="ARBA00007171"/>
    </source>
</evidence>
<keyword evidence="6" id="KW-0133">Cell shape</keyword>
<evidence type="ECO:0000256" key="6">
    <source>
        <dbReference type="ARBA" id="ARBA00022960"/>
    </source>
</evidence>
<dbReference type="PANTHER" id="PTHR30627">
    <property type="entry name" value="PEPTIDOGLYCAN D,D-TRANSPEPTIDASE"/>
    <property type="match status" value="1"/>
</dbReference>
<dbReference type="Gene3D" id="3.40.710.10">
    <property type="entry name" value="DD-peptidase/beta-lactamase superfamily"/>
    <property type="match status" value="2"/>
</dbReference>
<dbReference type="InterPro" id="IPR005311">
    <property type="entry name" value="PBP_dimer"/>
</dbReference>
<dbReference type="AlphaFoldDB" id="A0A3R5V6T9"/>
<gene>
    <name evidence="14" type="ORF">C1I91_07565</name>
</gene>
<evidence type="ECO:0000256" key="1">
    <source>
        <dbReference type="ARBA" id="ARBA00004167"/>
    </source>
</evidence>
<feature type="domain" description="Penicillin-binding protein transpeptidase" evidence="12">
    <location>
        <begin position="412"/>
        <end position="616"/>
    </location>
</feature>
<reference evidence="14 15" key="1">
    <citation type="submission" date="2018-01" db="EMBL/GenBank/DDBJ databases">
        <title>Genome Sequencing and Assembly of Anaerobacter polyendosporus strain CT4.</title>
        <authorList>
            <person name="Tachaapaikoon C."/>
            <person name="Sutheeworapong S."/>
            <person name="Jenjaroenpun P."/>
            <person name="Wongsurawat T."/>
            <person name="Nookeaw I."/>
            <person name="Cheawchanlertfa P."/>
            <person name="Kosugi A."/>
            <person name="Cheevadhanarak S."/>
            <person name="Ratanakhanokchai K."/>
        </authorList>
    </citation>
    <scope>NUCLEOTIDE SEQUENCE [LARGE SCALE GENOMIC DNA]</scope>
    <source>
        <strain evidence="14 15">CT4</strain>
    </source>
</reference>
<dbReference type="KEGG" id="cmah:C1I91_07565"/>
<dbReference type="InterPro" id="IPR012338">
    <property type="entry name" value="Beta-lactam/transpept-like"/>
</dbReference>
<keyword evidence="7" id="KW-0573">Peptidoglycan synthesis</keyword>
<feature type="transmembrane region" description="Helical" evidence="11">
    <location>
        <begin position="12"/>
        <end position="34"/>
    </location>
</feature>
<dbReference type="GO" id="GO:0071555">
    <property type="term" value="P:cell wall organization"/>
    <property type="evidence" value="ECO:0007669"/>
    <property type="project" value="UniProtKB-KW"/>
</dbReference>
<evidence type="ECO:0000256" key="8">
    <source>
        <dbReference type="ARBA" id="ARBA00022989"/>
    </source>
</evidence>
<evidence type="ECO:0000256" key="10">
    <source>
        <dbReference type="ARBA" id="ARBA00023316"/>
    </source>
</evidence>
<evidence type="ECO:0000256" key="2">
    <source>
        <dbReference type="ARBA" id="ARBA00004236"/>
    </source>
</evidence>
<protein>
    <submittedName>
        <fullName evidence="14">Penicillin-binding protein</fullName>
    </submittedName>
</protein>
<dbReference type="Pfam" id="PF03717">
    <property type="entry name" value="PBP_dimer"/>
    <property type="match status" value="1"/>
</dbReference>
<evidence type="ECO:0000259" key="12">
    <source>
        <dbReference type="Pfam" id="PF00905"/>
    </source>
</evidence>
<keyword evidence="4" id="KW-1003">Cell membrane</keyword>
<accession>A0A3R5V6T9</accession>
<feature type="domain" description="Penicillin-binding protein dimerisation" evidence="13">
    <location>
        <begin position="57"/>
        <end position="356"/>
    </location>
</feature>
<proteinExistence type="inferred from homology"/>
<dbReference type="InterPro" id="IPR036138">
    <property type="entry name" value="PBP_dimer_sf"/>
</dbReference>
<name>A0A3R5V6T9_9CLOT</name>
<dbReference type="Proteomes" id="UP000286268">
    <property type="component" value="Chromosome"/>
</dbReference>
<sequence>MNNMKKKKKSVNRYTVVIIVMFIIFAAITARLIYLQIFKYDDYTEKANTSSRRLVTEKAPRGKIYDSQGNLLATNKQVYTLTFTQTDTSSKSFYSTMKQVFKLLDDNKDSQQDTLNLKLDDKGEPYFDFNVSSDDSKRALEIRFKRDRGMHDDVKKVLFKDKQELTDGDESKIDDELLKISAKDTFYYMVKFYSMYDMLNPTSAEKEKYKKLSGKEITDMLLKHYSINDIRRYMLVKDAIKMQSFSGFKPVTIAANIKKDTAFIFYQKLNNMPGVDVSLEPMRYYPYGQYNLASGVIGYVASIDSTKKDRYEERGYDVSTDVIGKAGVESAFESILRGSTGGTTIKVDSQGRKTEELFDLEPSPGENVHLSIDKNIQYAAEKSLQERMNYVQTQINDPQMYKISKNFNTTRGAAVAIEAKTGRVLAMVSNPGYDANIFSEPGKLTPELSKQFFAPDYESFGKMLIAKYNLGKTVDELFPKDSNGNRQDKYDLYPKPFYNYATMGLIPPGSTFKPLISVAALEEGVVHPNDTLYGKKYFDTHPDILGSWAPADEHEYGIVDLKRALAVSCNFYYYEMAIRMYQKNGSNTAALDTLGRYAWQLGMGTDPNSKQKGSTGIEIGENFGQTYNYEYFKSQNLYYSKYEFVEAFSKGSYGSYNFVPLDIAAKDDDSDKLKATKQAIKDAITDVLKNSTSRSVKLDGFETKIKGLLNDLESNSKDFSDRIKASNNSNNKYSQKTVVNAIEQFIFDKNGAINTPAELVNAAIGQGVNNFSLVQLASYISTIANGGTRYKVHLVDEITDSTGKVMKQYKPEVLGKISIKPENLAAIKEGMSMVNNGTEEGTARAHFVGFPIKTAGKTGTATYKETVGNVHQEDYGRSDYSVYVSFAPVDDPQIVVAVVMYDGYQGNMGAPVARAIYETYFRDQIKQQYPNYQPMFDYTLNPPLEDVKDDNLK</sequence>
<evidence type="ECO:0000256" key="9">
    <source>
        <dbReference type="ARBA" id="ARBA00023136"/>
    </source>
</evidence>
<feature type="domain" description="Penicillin-binding protein transpeptidase" evidence="12">
    <location>
        <begin position="732"/>
        <end position="917"/>
    </location>
</feature>
<evidence type="ECO:0000313" key="14">
    <source>
        <dbReference type="EMBL" id="QAA31505.1"/>
    </source>
</evidence>
<evidence type="ECO:0000256" key="5">
    <source>
        <dbReference type="ARBA" id="ARBA00022692"/>
    </source>
</evidence>
<dbReference type="InterPro" id="IPR001460">
    <property type="entry name" value="PCN-bd_Tpept"/>
</dbReference>